<evidence type="ECO:0000256" key="2">
    <source>
        <dbReference type="ARBA" id="ARBA00022801"/>
    </source>
</evidence>
<evidence type="ECO:0000313" key="7">
    <source>
        <dbReference type="EMBL" id="GAA0963594.1"/>
    </source>
</evidence>
<organism evidence="7 8">
    <name type="scientific">Actinocorallia libanotica</name>
    <dbReference type="NCBI Taxonomy" id="46162"/>
    <lineage>
        <taxon>Bacteria</taxon>
        <taxon>Bacillati</taxon>
        <taxon>Actinomycetota</taxon>
        <taxon>Actinomycetes</taxon>
        <taxon>Streptosporangiales</taxon>
        <taxon>Thermomonosporaceae</taxon>
        <taxon>Actinocorallia</taxon>
    </lineage>
</organism>
<accession>A0ABN1RTQ4</accession>
<sequence length="310" mass="34894">MDAPAAQTASQDPGAHPPGRSGGQETEASRAPKGDYLGVYMEGKYKNKPVQQAKFSKQKFGRKPTIAKFFHAWPSGFPTSWAKTAYKAGALPQMEIEPHGAGTIEAIAAGRSDEYIRAYAQQVKAAGVPISISFAHEMNGYWYDWGTKKTKAGTFVKAWRRMHDLFAEEGATDVKWLWTPNVVYPMPKVKLKQYYPGNAYVDWVGVIGYYRNNQKSSTFKWIFDPTIKQIKKFSKKPILLAETGVQTGPGRDKKITDLLTTVAKRKDIIGIIWFNMDKRKAEKADYRLEANKSSVKTFRSLVTKYSFGRP</sequence>
<comment type="caution">
    <text evidence="7">The sequence shown here is derived from an EMBL/GenBank/DDBJ whole genome shotgun (WGS) entry which is preliminary data.</text>
</comment>
<dbReference type="PANTHER" id="PTHR40079:SF4">
    <property type="entry name" value="GH26 DOMAIN-CONTAINING PROTEIN-RELATED"/>
    <property type="match status" value="1"/>
</dbReference>
<reference evidence="7 8" key="1">
    <citation type="journal article" date="2019" name="Int. J. Syst. Evol. Microbiol.">
        <title>The Global Catalogue of Microorganisms (GCM) 10K type strain sequencing project: providing services to taxonomists for standard genome sequencing and annotation.</title>
        <authorList>
            <consortium name="The Broad Institute Genomics Platform"/>
            <consortium name="The Broad Institute Genome Sequencing Center for Infectious Disease"/>
            <person name="Wu L."/>
            <person name="Ma J."/>
        </authorList>
    </citation>
    <scope>NUCLEOTIDE SEQUENCE [LARGE SCALE GENOMIC DNA]</scope>
    <source>
        <strain evidence="7 8">JCM 10696</strain>
    </source>
</reference>
<keyword evidence="8" id="KW-1185">Reference proteome</keyword>
<dbReference type="SUPFAM" id="SSF51445">
    <property type="entry name" value="(Trans)glycosidases"/>
    <property type="match status" value="1"/>
</dbReference>
<dbReference type="Gene3D" id="3.20.20.80">
    <property type="entry name" value="Glycosidases"/>
    <property type="match status" value="1"/>
</dbReference>
<dbReference type="InterPro" id="IPR000805">
    <property type="entry name" value="Glyco_hydro_26"/>
</dbReference>
<evidence type="ECO:0000256" key="3">
    <source>
        <dbReference type="ARBA" id="ARBA00023295"/>
    </source>
</evidence>
<evidence type="ECO:0000256" key="4">
    <source>
        <dbReference type="PROSITE-ProRule" id="PRU01100"/>
    </source>
</evidence>
<evidence type="ECO:0000256" key="1">
    <source>
        <dbReference type="ARBA" id="ARBA00007754"/>
    </source>
</evidence>
<keyword evidence="2 4" id="KW-0378">Hydrolase</keyword>
<evidence type="ECO:0000259" key="6">
    <source>
        <dbReference type="PROSITE" id="PS51764"/>
    </source>
</evidence>
<evidence type="ECO:0000313" key="8">
    <source>
        <dbReference type="Proteomes" id="UP001500665"/>
    </source>
</evidence>
<dbReference type="PROSITE" id="PS51764">
    <property type="entry name" value="GH26"/>
    <property type="match status" value="1"/>
</dbReference>
<dbReference type="InterPro" id="IPR022790">
    <property type="entry name" value="GH26_dom"/>
</dbReference>
<feature type="domain" description="GH26" evidence="6">
    <location>
        <begin position="17"/>
        <end position="304"/>
    </location>
</feature>
<dbReference type="Pfam" id="PF02156">
    <property type="entry name" value="Glyco_hydro_26"/>
    <property type="match status" value="1"/>
</dbReference>
<dbReference type="EMBL" id="BAAAHH010000030">
    <property type="protein sequence ID" value="GAA0963594.1"/>
    <property type="molecule type" value="Genomic_DNA"/>
</dbReference>
<proteinExistence type="inferred from homology"/>
<keyword evidence="3 4" id="KW-0326">Glycosidase</keyword>
<dbReference type="InterPro" id="IPR017853">
    <property type="entry name" value="GH"/>
</dbReference>
<name>A0ABN1RTQ4_9ACTN</name>
<dbReference type="GO" id="GO:0016787">
    <property type="term" value="F:hydrolase activity"/>
    <property type="evidence" value="ECO:0007669"/>
    <property type="project" value="UniProtKB-KW"/>
</dbReference>
<protein>
    <submittedName>
        <fullName evidence="7">Glycosyl hydrolase</fullName>
    </submittedName>
</protein>
<dbReference type="PANTHER" id="PTHR40079">
    <property type="entry name" value="MANNAN ENDO-1,4-BETA-MANNOSIDASE E-RELATED"/>
    <property type="match status" value="1"/>
</dbReference>
<gene>
    <name evidence="7" type="ORF">GCM10009550_59520</name>
</gene>
<feature type="active site" description="Proton donor" evidence="4">
    <location>
        <position position="137"/>
    </location>
</feature>
<feature type="active site" description="Nucleophile" evidence="4">
    <location>
        <position position="242"/>
    </location>
</feature>
<evidence type="ECO:0000256" key="5">
    <source>
        <dbReference type="SAM" id="MobiDB-lite"/>
    </source>
</evidence>
<comment type="similarity">
    <text evidence="1 4">Belongs to the glycosyl hydrolase 26 family.</text>
</comment>
<dbReference type="Proteomes" id="UP001500665">
    <property type="component" value="Unassembled WGS sequence"/>
</dbReference>
<feature type="region of interest" description="Disordered" evidence="5">
    <location>
        <begin position="1"/>
        <end position="33"/>
    </location>
</feature>